<organism evidence="12 13">
    <name type="scientific">Kribbella hippodromi</name>
    <dbReference type="NCBI Taxonomy" id="434347"/>
    <lineage>
        <taxon>Bacteria</taxon>
        <taxon>Bacillati</taxon>
        <taxon>Actinomycetota</taxon>
        <taxon>Actinomycetes</taxon>
        <taxon>Propionibacteriales</taxon>
        <taxon>Kribbellaceae</taxon>
        <taxon>Kribbella</taxon>
    </lineage>
</organism>
<reference evidence="12 13" key="1">
    <citation type="journal article" date="2019" name="Int. J. Syst. Evol. Microbiol.">
        <title>The Global Catalogue of Microorganisms (GCM) 10K type strain sequencing project: providing services to taxonomists for standard genome sequencing and annotation.</title>
        <authorList>
            <consortium name="The Broad Institute Genomics Platform"/>
            <consortium name="The Broad Institute Genome Sequencing Center for Infectious Disease"/>
            <person name="Wu L."/>
            <person name="Ma J."/>
        </authorList>
    </citation>
    <scope>NUCLEOTIDE SEQUENCE [LARGE SCALE GENOMIC DNA]</scope>
    <source>
        <strain evidence="12 13">JCM 15572</strain>
    </source>
</reference>
<evidence type="ECO:0000256" key="8">
    <source>
        <dbReference type="ARBA" id="ARBA00022967"/>
    </source>
</evidence>
<feature type="domain" description="ABC transporter" evidence="11">
    <location>
        <begin position="366"/>
        <end position="608"/>
    </location>
</feature>
<evidence type="ECO:0000256" key="9">
    <source>
        <dbReference type="ARBA" id="ARBA00023136"/>
    </source>
</evidence>
<keyword evidence="5" id="KW-0997">Cell inner membrane</keyword>
<evidence type="ECO:0000256" key="2">
    <source>
        <dbReference type="ARBA" id="ARBA00005417"/>
    </source>
</evidence>
<dbReference type="SMART" id="SM00382">
    <property type="entry name" value="AAA"/>
    <property type="match status" value="2"/>
</dbReference>
<evidence type="ECO:0000256" key="4">
    <source>
        <dbReference type="ARBA" id="ARBA00022475"/>
    </source>
</evidence>
<evidence type="ECO:0000259" key="11">
    <source>
        <dbReference type="PROSITE" id="PS50893"/>
    </source>
</evidence>
<evidence type="ECO:0000256" key="6">
    <source>
        <dbReference type="ARBA" id="ARBA00022741"/>
    </source>
</evidence>
<dbReference type="PROSITE" id="PS50893">
    <property type="entry name" value="ABC_TRANSPORTER_2"/>
    <property type="match status" value="2"/>
</dbReference>
<feature type="region of interest" description="Disordered" evidence="10">
    <location>
        <begin position="1"/>
        <end position="20"/>
    </location>
</feature>
<dbReference type="PROSITE" id="PS00211">
    <property type="entry name" value="ABC_TRANSPORTER_1"/>
    <property type="match status" value="2"/>
</dbReference>
<dbReference type="Pfam" id="PF08352">
    <property type="entry name" value="oligo_HPY"/>
    <property type="match status" value="2"/>
</dbReference>
<keyword evidence="13" id="KW-1185">Reference proteome</keyword>
<dbReference type="CDD" id="cd03257">
    <property type="entry name" value="ABC_NikE_OppD_transporters"/>
    <property type="match status" value="2"/>
</dbReference>
<protein>
    <submittedName>
        <fullName evidence="12">ABC transporter ATP-binding protein</fullName>
    </submittedName>
</protein>
<dbReference type="InterPro" id="IPR013563">
    <property type="entry name" value="Oligopep_ABC_C"/>
</dbReference>
<evidence type="ECO:0000256" key="10">
    <source>
        <dbReference type="SAM" id="MobiDB-lite"/>
    </source>
</evidence>
<dbReference type="PANTHER" id="PTHR43297:SF14">
    <property type="entry name" value="ATPASE AAA-TYPE CORE DOMAIN-CONTAINING PROTEIN"/>
    <property type="match status" value="1"/>
</dbReference>
<feature type="domain" description="ABC transporter" evidence="11">
    <location>
        <begin position="22"/>
        <end position="270"/>
    </location>
</feature>
<evidence type="ECO:0000313" key="12">
    <source>
        <dbReference type="EMBL" id="GAA1592616.1"/>
    </source>
</evidence>
<keyword evidence="8" id="KW-1278">Translocase</keyword>
<dbReference type="GO" id="GO:0005524">
    <property type="term" value="F:ATP binding"/>
    <property type="evidence" value="ECO:0007669"/>
    <property type="project" value="UniProtKB-KW"/>
</dbReference>
<gene>
    <name evidence="12" type="ORF">GCM10009804_56310</name>
</gene>
<dbReference type="Pfam" id="PF00005">
    <property type="entry name" value="ABC_tran"/>
    <property type="match status" value="2"/>
</dbReference>
<dbReference type="InterPro" id="IPR003439">
    <property type="entry name" value="ABC_transporter-like_ATP-bd"/>
</dbReference>
<comment type="similarity">
    <text evidence="2">Belongs to the ABC transporter superfamily.</text>
</comment>
<evidence type="ECO:0000313" key="13">
    <source>
        <dbReference type="Proteomes" id="UP001501705"/>
    </source>
</evidence>
<comment type="caution">
    <text evidence="12">The sequence shown here is derived from an EMBL/GenBank/DDBJ whole genome shotgun (WGS) entry which is preliminary data.</text>
</comment>
<keyword evidence="6" id="KW-0547">Nucleotide-binding</keyword>
<name>A0ABN2E0P7_9ACTN</name>
<evidence type="ECO:0000256" key="1">
    <source>
        <dbReference type="ARBA" id="ARBA00004202"/>
    </source>
</evidence>
<dbReference type="Gene3D" id="3.40.50.300">
    <property type="entry name" value="P-loop containing nucleotide triphosphate hydrolases"/>
    <property type="match status" value="2"/>
</dbReference>
<proteinExistence type="inferred from homology"/>
<dbReference type="NCBIfam" id="TIGR01727">
    <property type="entry name" value="oligo_HPY"/>
    <property type="match status" value="1"/>
</dbReference>
<evidence type="ECO:0000256" key="5">
    <source>
        <dbReference type="ARBA" id="ARBA00022519"/>
    </source>
</evidence>
<evidence type="ECO:0000256" key="3">
    <source>
        <dbReference type="ARBA" id="ARBA00022448"/>
    </source>
</evidence>
<comment type="subcellular location">
    <subcellularLocation>
        <location evidence="1">Cell membrane</location>
        <topology evidence="1">Peripheral membrane protein</topology>
    </subcellularLocation>
</comment>
<dbReference type="InterPro" id="IPR050388">
    <property type="entry name" value="ABC_Ni/Peptide_Import"/>
</dbReference>
<keyword evidence="4" id="KW-1003">Cell membrane</keyword>
<dbReference type="PANTHER" id="PTHR43297">
    <property type="entry name" value="OLIGOPEPTIDE TRANSPORT ATP-BINDING PROTEIN APPD"/>
    <property type="match status" value="1"/>
</dbReference>
<keyword evidence="7 12" id="KW-0067">ATP-binding</keyword>
<dbReference type="InterPro" id="IPR017871">
    <property type="entry name" value="ABC_transporter-like_CS"/>
</dbReference>
<dbReference type="EMBL" id="BAAAPH010000020">
    <property type="protein sequence ID" value="GAA1592616.1"/>
    <property type="molecule type" value="Genomic_DNA"/>
</dbReference>
<dbReference type="NCBIfam" id="NF008453">
    <property type="entry name" value="PRK11308.1"/>
    <property type="match status" value="2"/>
</dbReference>
<sequence>MTDPVALQSPVDKEPANGTPLLSMHDLRITRGIKGPPLVTGLDLELLRGETVALVGESGAGKSLTARAAIKLVPPGLHVSGEVRFQGADLVSMDEESARSLRGGGVAMLLQDPFTILNPLTRTRTHLIETLRSASGRNLSRSQAADEVARRLAEVGIDDPAVGDRYPFELSGGMRQRVALACALAKDPALLIADEPTTALDATTQREVLRLLRSVQQARGMGVLLITHDLRVAFSISDRVYVMYAGSVVEQARPTEFTDSPAHPYTVGLLSAEPPTDRRRKQLDGIPGQVPAVETVLDQCAFAARCAWATPDCEVGKPPLLPVTDTHASACRRQDHIAHELRTALKETKAADAEPVDDDQTAAEILRVSGLRKSYQRDRSSWALKGIDFTLREGRSLGIVGESGSGKTTLARCLLGLEEPTDGMIELLGTDITSYRGLGRKQLREIHGQIQCVFQDPYSSLNRSHTIGFILREALSRRAATAGPAPSAEELLERVGLGAHYATRRPVALSGGQRQRVAIARALAVAPKVLLCDEPVAALDVSVQGQVLQVLREVSEGGTQLLFITHDLAVVRQMTDDIVVLEQGTIVEAGTTSSVLDQPQHAYTQRLVGAVPTGDTGWLS</sequence>
<keyword evidence="9" id="KW-0472">Membrane</keyword>
<keyword evidence="3" id="KW-0813">Transport</keyword>
<dbReference type="Proteomes" id="UP001501705">
    <property type="component" value="Unassembled WGS sequence"/>
</dbReference>
<evidence type="ECO:0000256" key="7">
    <source>
        <dbReference type="ARBA" id="ARBA00022840"/>
    </source>
</evidence>
<accession>A0ABN2E0P7</accession>
<dbReference type="InterPro" id="IPR003593">
    <property type="entry name" value="AAA+_ATPase"/>
</dbReference>
<dbReference type="RefSeq" id="WP_344238066.1">
    <property type="nucleotide sequence ID" value="NZ_BAAAPH010000020.1"/>
</dbReference>
<dbReference type="InterPro" id="IPR027417">
    <property type="entry name" value="P-loop_NTPase"/>
</dbReference>
<dbReference type="SUPFAM" id="SSF52540">
    <property type="entry name" value="P-loop containing nucleoside triphosphate hydrolases"/>
    <property type="match status" value="2"/>
</dbReference>